<reference evidence="2 3" key="1">
    <citation type="submission" date="2019-03" db="EMBL/GenBank/DDBJ databases">
        <title>First draft genome of Liparis tanakae, snailfish: a comprehensive survey of snailfish specific genes.</title>
        <authorList>
            <person name="Kim W."/>
            <person name="Song I."/>
            <person name="Jeong J.-H."/>
            <person name="Kim D."/>
            <person name="Kim S."/>
            <person name="Ryu S."/>
            <person name="Song J.Y."/>
            <person name="Lee S.K."/>
        </authorList>
    </citation>
    <scope>NUCLEOTIDE SEQUENCE [LARGE SCALE GENOMIC DNA]</scope>
    <source>
        <tissue evidence="2">Muscle</tissue>
    </source>
</reference>
<protein>
    <submittedName>
        <fullName evidence="2">Uncharacterized protein</fullName>
    </submittedName>
</protein>
<feature type="compositionally biased region" description="Basic and acidic residues" evidence="1">
    <location>
        <begin position="173"/>
        <end position="187"/>
    </location>
</feature>
<dbReference type="Proteomes" id="UP000314294">
    <property type="component" value="Unassembled WGS sequence"/>
</dbReference>
<organism evidence="2 3">
    <name type="scientific">Liparis tanakae</name>
    <name type="common">Tanaka's snailfish</name>
    <dbReference type="NCBI Taxonomy" id="230148"/>
    <lineage>
        <taxon>Eukaryota</taxon>
        <taxon>Metazoa</taxon>
        <taxon>Chordata</taxon>
        <taxon>Craniata</taxon>
        <taxon>Vertebrata</taxon>
        <taxon>Euteleostomi</taxon>
        <taxon>Actinopterygii</taxon>
        <taxon>Neopterygii</taxon>
        <taxon>Teleostei</taxon>
        <taxon>Neoteleostei</taxon>
        <taxon>Acanthomorphata</taxon>
        <taxon>Eupercaria</taxon>
        <taxon>Perciformes</taxon>
        <taxon>Cottioidei</taxon>
        <taxon>Cottales</taxon>
        <taxon>Liparidae</taxon>
        <taxon>Liparis</taxon>
    </lineage>
</organism>
<dbReference type="EMBL" id="SRLO01000055">
    <property type="protein sequence ID" value="TNN80422.1"/>
    <property type="molecule type" value="Genomic_DNA"/>
</dbReference>
<sequence>MFSYCHMLDVVELVNINLHICIKTHIKGNVTQRQRGPSVHCMQAAVELIQKAKTLKLADQVHKEVQPQSSSVAEVIFKSLYIHHSVLSPPLSPAFVINHHATELALMFAGLLPHDGAAGGGGAAWHGCCRAGGTWERGEGALVRGTGVKGPGRAAASVRSPRSNVRPAWEGPEGVRAERAERAERQKAGGAQDAPRS</sequence>
<evidence type="ECO:0000313" key="3">
    <source>
        <dbReference type="Proteomes" id="UP000314294"/>
    </source>
</evidence>
<evidence type="ECO:0000313" key="2">
    <source>
        <dbReference type="EMBL" id="TNN80422.1"/>
    </source>
</evidence>
<dbReference type="AlphaFoldDB" id="A0A4Z2ISZ9"/>
<feature type="region of interest" description="Disordered" evidence="1">
    <location>
        <begin position="144"/>
        <end position="197"/>
    </location>
</feature>
<evidence type="ECO:0000256" key="1">
    <source>
        <dbReference type="SAM" id="MobiDB-lite"/>
    </source>
</evidence>
<name>A0A4Z2ISZ9_9TELE</name>
<gene>
    <name evidence="2" type="ORF">EYF80_009446</name>
</gene>
<comment type="caution">
    <text evidence="2">The sequence shown here is derived from an EMBL/GenBank/DDBJ whole genome shotgun (WGS) entry which is preliminary data.</text>
</comment>
<proteinExistence type="predicted"/>
<keyword evidence="3" id="KW-1185">Reference proteome</keyword>
<accession>A0A4Z2ISZ9</accession>